<dbReference type="RefSeq" id="WP_264336071.1">
    <property type="nucleotide sequence ID" value="NZ_JAOZFE010000003.1"/>
</dbReference>
<gene>
    <name evidence="1" type="ORF">OIT44_03880</name>
</gene>
<organism evidence="1 2">
    <name type="scientific">Weissella ceti</name>
    <dbReference type="NCBI Taxonomy" id="759620"/>
    <lineage>
        <taxon>Bacteria</taxon>
        <taxon>Bacillati</taxon>
        <taxon>Bacillota</taxon>
        <taxon>Bacilli</taxon>
        <taxon>Lactobacillales</taxon>
        <taxon>Lactobacillaceae</taxon>
        <taxon>Weissella</taxon>
    </lineage>
</organism>
<evidence type="ECO:0000313" key="1">
    <source>
        <dbReference type="EMBL" id="MCW0953213.1"/>
    </source>
</evidence>
<name>A0ABT3E476_9LACO</name>
<sequence>MKMVNTMIDVEVKNAISTLERKQTVLSPNDWQRIKSMLNAKKARDKKLKKGLYNA</sequence>
<dbReference type="Proteomes" id="UP001526225">
    <property type="component" value="Unassembled WGS sequence"/>
</dbReference>
<accession>A0ABT3E476</accession>
<comment type="caution">
    <text evidence="1">The sequence shown here is derived from an EMBL/GenBank/DDBJ whole genome shotgun (WGS) entry which is preliminary data.</text>
</comment>
<dbReference type="EMBL" id="JAOZFE010000003">
    <property type="protein sequence ID" value="MCW0953213.1"/>
    <property type="molecule type" value="Genomic_DNA"/>
</dbReference>
<keyword evidence="2" id="KW-1185">Reference proteome</keyword>
<reference evidence="1 2" key="1">
    <citation type="submission" date="2022-10" db="EMBL/GenBank/DDBJ databases">
        <title>Weissella fermenti sp. nov., isolated from fermented cabbage.</title>
        <authorList>
            <person name="Lee J.K."/>
            <person name="Baek J.H."/>
            <person name="Choi D.G."/>
            <person name="Kim J.M."/>
            <person name="Jeon C.O."/>
        </authorList>
    </citation>
    <scope>NUCLEOTIDE SEQUENCE [LARGE SCALE GENOMIC DNA]</scope>
    <source>
        <strain evidence="1 2">KACC 18534</strain>
    </source>
</reference>
<evidence type="ECO:0000313" key="2">
    <source>
        <dbReference type="Proteomes" id="UP001526225"/>
    </source>
</evidence>
<protein>
    <submittedName>
        <fullName evidence="1">Uncharacterized protein</fullName>
    </submittedName>
</protein>
<proteinExistence type="predicted"/>